<protein>
    <submittedName>
        <fullName evidence="1">E3 SUMO-protein ligase KIAA1586</fullName>
    </submittedName>
</protein>
<reference evidence="1" key="1">
    <citation type="submission" date="2023-04" db="EMBL/GenBank/DDBJ databases">
        <title>Chromosome-level genome of Chaenocephalus aceratus.</title>
        <authorList>
            <person name="Park H."/>
        </authorList>
    </citation>
    <scope>NUCLEOTIDE SEQUENCE</scope>
    <source>
        <strain evidence="1">DE</strain>
        <tissue evidence="1">Muscle</tissue>
    </source>
</reference>
<dbReference type="EMBL" id="JASDAP010000026">
    <property type="protein sequence ID" value="KAK1879466.1"/>
    <property type="molecule type" value="Genomic_DNA"/>
</dbReference>
<name>A0AAD9BA77_DISEL</name>
<gene>
    <name evidence="1" type="ORF">KUDE01_027588</name>
</gene>
<dbReference type="PANTHER" id="PTHR46880:SF8">
    <property type="entry name" value="E3 SUMO-PROTEIN LIGASE KIAA1586"/>
    <property type="match status" value="1"/>
</dbReference>
<keyword evidence="2" id="KW-1185">Reference proteome</keyword>
<proteinExistence type="predicted"/>
<dbReference type="GO" id="GO:0016874">
    <property type="term" value="F:ligase activity"/>
    <property type="evidence" value="ECO:0007669"/>
    <property type="project" value="UniProtKB-KW"/>
</dbReference>
<keyword evidence="1" id="KW-0436">Ligase</keyword>
<sequence length="213" mass="24044">MKDILRELQSLSLKLQRREMTLVDSSVHIKQTINVLTAMKTTGGRSTKKAEQGVSSGFFKDVELTEGRGKINKPRFYESVVATLTKRLPESSLVQTLKALDKRFWPGEQEDLTLYGEQEVHRLAKSLGEPAGEAVGQGFSAVNNTDNQSRNRLREESLSSLLFVDLNGPPLDKFDPVPFVKSWIKAGHRLSSSWKPGRQREEVEPRHLWSILT</sequence>
<organism evidence="1 2">
    <name type="scientific">Dissostichus eleginoides</name>
    <name type="common">Patagonian toothfish</name>
    <name type="synonym">Dissostichus amissus</name>
    <dbReference type="NCBI Taxonomy" id="100907"/>
    <lineage>
        <taxon>Eukaryota</taxon>
        <taxon>Metazoa</taxon>
        <taxon>Chordata</taxon>
        <taxon>Craniata</taxon>
        <taxon>Vertebrata</taxon>
        <taxon>Euteleostomi</taxon>
        <taxon>Actinopterygii</taxon>
        <taxon>Neopterygii</taxon>
        <taxon>Teleostei</taxon>
        <taxon>Neoteleostei</taxon>
        <taxon>Acanthomorphata</taxon>
        <taxon>Eupercaria</taxon>
        <taxon>Perciformes</taxon>
        <taxon>Notothenioidei</taxon>
        <taxon>Nototheniidae</taxon>
        <taxon>Dissostichus</taxon>
    </lineage>
</organism>
<evidence type="ECO:0000313" key="1">
    <source>
        <dbReference type="EMBL" id="KAK1879466.1"/>
    </source>
</evidence>
<accession>A0AAD9BA77</accession>
<comment type="caution">
    <text evidence="1">The sequence shown here is derived from an EMBL/GenBank/DDBJ whole genome shotgun (WGS) entry which is preliminary data.</text>
</comment>
<dbReference type="Proteomes" id="UP001228049">
    <property type="component" value="Unassembled WGS sequence"/>
</dbReference>
<dbReference type="AlphaFoldDB" id="A0AAD9BA77"/>
<evidence type="ECO:0000313" key="2">
    <source>
        <dbReference type="Proteomes" id="UP001228049"/>
    </source>
</evidence>
<dbReference type="PANTHER" id="PTHR46880">
    <property type="entry name" value="RAS-ASSOCIATING DOMAIN-CONTAINING PROTEIN"/>
    <property type="match status" value="1"/>
</dbReference>